<gene>
    <name evidence="1" type="ORF">FGK64_17430</name>
</gene>
<dbReference type="Pfam" id="PF06224">
    <property type="entry name" value="AlkZ-like"/>
    <property type="match status" value="1"/>
</dbReference>
<reference evidence="1 2" key="1">
    <citation type="submission" date="2019-05" db="EMBL/GenBank/DDBJ databases">
        <title>Marivita sp. nov. isolated from sea sediment.</title>
        <authorList>
            <person name="Kim W."/>
        </authorList>
    </citation>
    <scope>NUCLEOTIDE SEQUENCE [LARGE SCALE GENOMIC DNA]</scope>
    <source>
        <strain evidence="1 2">CAU 1492</strain>
    </source>
</reference>
<dbReference type="EMBL" id="VCPC01000004">
    <property type="protein sequence ID" value="TMV10562.1"/>
    <property type="molecule type" value="Genomic_DNA"/>
</dbReference>
<organism evidence="1 2">
    <name type="scientific">Arenibacterium halophilum</name>
    <dbReference type="NCBI Taxonomy" id="2583821"/>
    <lineage>
        <taxon>Bacteria</taxon>
        <taxon>Pseudomonadati</taxon>
        <taxon>Pseudomonadota</taxon>
        <taxon>Alphaproteobacteria</taxon>
        <taxon>Rhodobacterales</taxon>
        <taxon>Paracoccaceae</taxon>
        <taxon>Arenibacterium</taxon>
    </lineage>
</organism>
<protein>
    <submittedName>
        <fullName evidence="1">Winged helix-turn-helix domain-containing protein</fullName>
    </submittedName>
</protein>
<sequence length="407" mass="46447">MPAPPKIDTRAARHLFLHRSGLAQAPSGPAKGDDLRRLIRELGFVQLDSINTVARAHDLTLFARRPAYRPKALKRLYESDRALFEHWTHDASVIPIEFYPHWRLRFARDAARLKSRWRDWQGAEFQHKFDDVLTHIRDHGPVSPSDVGTDEARSNGGWWEWHPSKTALEYLWRSGALTVVGRDAFRKRYDLTERVIEEHLRHADTCPAPDDSIDWLCNAALDRQGFATSGEIAAFWDTVTPSEAKAWCAAQEAAGALVQADIACVGGATRAVYLRPETLDQIADLAPPTARMRVLSPFDPALRDRKRAERLFGFHYRIEIFVPEPKRVYGYYVFPLMEGDRIVGRIDMKAHRDCDELRVAALWPEPGVRWSDARTRRLEAELTRITRLAGVSQVVFASGWLRAPMAR</sequence>
<evidence type="ECO:0000313" key="2">
    <source>
        <dbReference type="Proteomes" id="UP001191082"/>
    </source>
</evidence>
<comment type="caution">
    <text evidence="1">The sequence shown here is derived from an EMBL/GenBank/DDBJ whole genome shotgun (WGS) entry which is preliminary data.</text>
</comment>
<dbReference type="InterPro" id="IPR009351">
    <property type="entry name" value="AlkZ-like"/>
</dbReference>
<proteinExistence type="predicted"/>
<dbReference type="Proteomes" id="UP001191082">
    <property type="component" value="Unassembled WGS sequence"/>
</dbReference>
<accession>A0ABY2X558</accession>
<keyword evidence="2" id="KW-1185">Reference proteome</keyword>
<dbReference type="RefSeq" id="WP_138865136.1">
    <property type="nucleotide sequence ID" value="NZ_VCPC01000004.1"/>
</dbReference>
<dbReference type="PANTHER" id="PTHR30528:SF0">
    <property type="entry name" value="CYTOPLASMIC PROTEIN"/>
    <property type="match status" value="1"/>
</dbReference>
<name>A0ABY2X558_9RHOB</name>
<dbReference type="PANTHER" id="PTHR30528">
    <property type="entry name" value="CYTOPLASMIC PROTEIN"/>
    <property type="match status" value="1"/>
</dbReference>
<evidence type="ECO:0000313" key="1">
    <source>
        <dbReference type="EMBL" id="TMV10562.1"/>
    </source>
</evidence>